<proteinExistence type="predicted"/>
<sequence>MVRGRATLGAGGASAVLAVSMLAVMLMVSSLVDMEEVEEEDEEVVRFFFLRTSGRRASRRSTRLSEGAEQRMLSQPPVSPDSAESELFTGDGQDGFQRKSEVRHPERPTELTLVLDADNIDEMKSIVWKFTEQGACVKALNKHCPKATPEDIRAGDILMFVNEEFVLDKDKKVTQRIWKDEQLENQFLTLRFRAWG</sequence>
<dbReference type="EMBL" id="LSRX01001698">
    <property type="protein sequence ID" value="OLP77861.1"/>
    <property type="molecule type" value="Genomic_DNA"/>
</dbReference>
<comment type="caution">
    <text evidence="2">The sequence shown here is derived from an EMBL/GenBank/DDBJ whole genome shotgun (WGS) entry which is preliminary data.</text>
</comment>
<feature type="region of interest" description="Disordered" evidence="1">
    <location>
        <begin position="59"/>
        <end position="107"/>
    </location>
</feature>
<gene>
    <name evidence="2" type="ORF">AK812_SmicGene42032</name>
</gene>
<name>A0A1Q9C4L9_SYMMI</name>
<reference evidence="2 3" key="1">
    <citation type="submission" date="2016-02" db="EMBL/GenBank/DDBJ databases">
        <title>Genome analysis of coral dinoflagellate symbionts highlights evolutionary adaptations to a symbiotic lifestyle.</title>
        <authorList>
            <person name="Aranda M."/>
            <person name="Li Y."/>
            <person name="Liew Y.J."/>
            <person name="Baumgarten S."/>
            <person name="Simakov O."/>
            <person name="Wilson M."/>
            <person name="Piel J."/>
            <person name="Ashoor H."/>
            <person name="Bougouffa S."/>
            <person name="Bajic V.B."/>
            <person name="Ryu T."/>
            <person name="Ravasi T."/>
            <person name="Bayer T."/>
            <person name="Micklem G."/>
            <person name="Kim H."/>
            <person name="Bhak J."/>
            <person name="Lajeunesse T.C."/>
            <person name="Voolstra C.R."/>
        </authorList>
    </citation>
    <scope>NUCLEOTIDE SEQUENCE [LARGE SCALE GENOMIC DNA]</scope>
    <source>
        <strain evidence="2 3">CCMP2467</strain>
    </source>
</reference>
<evidence type="ECO:0000256" key="1">
    <source>
        <dbReference type="SAM" id="MobiDB-lite"/>
    </source>
</evidence>
<dbReference type="AlphaFoldDB" id="A0A1Q9C4L9"/>
<evidence type="ECO:0000313" key="2">
    <source>
        <dbReference type="EMBL" id="OLP77861.1"/>
    </source>
</evidence>
<dbReference type="OrthoDB" id="435988at2759"/>
<protein>
    <submittedName>
        <fullName evidence="2">Uncharacterized protein</fullName>
    </submittedName>
</protein>
<feature type="compositionally biased region" description="Basic and acidic residues" evidence="1">
    <location>
        <begin position="96"/>
        <end position="107"/>
    </location>
</feature>
<organism evidence="2 3">
    <name type="scientific">Symbiodinium microadriaticum</name>
    <name type="common">Dinoflagellate</name>
    <name type="synonym">Zooxanthella microadriatica</name>
    <dbReference type="NCBI Taxonomy" id="2951"/>
    <lineage>
        <taxon>Eukaryota</taxon>
        <taxon>Sar</taxon>
        <taxon>Alveolata</taxon>
        <taxon>Dinophyceae</taxon>
        <taxon>Suessiales</taxon>
        <taxon>Symbiodiniaceae</taxon>
        <taxon>Symbiodinium</taxon>
    </lineage>
</organism>
<accession>A0A1Q9C4L9</accession>
<keyword evidence="3" id="KW-1185">Reference proteome</keyword>
<evidence type="ECO:0000313" key="3">
    <source>
        <dbReference type="Proteomes" id="UP000186817"/>
    </source>
</evidence>
<dbReference type="Proteomes" id="UP000186817">
    <property type="component" value="Unassembled WGS sequence"/>
</dbReference>